<feature type="signal peptide" evidence="1">
    <location>
        <begin position="1"/>
        <end position="22"/>
    </location>
</feature>
<dbReference type="AlphaFoldDB" id="A0AAU7GC85"/>
<proteinExistence type="predicted"/>
<dbReference type="InterPro" id="IPR046357">
    <property type="entry name" value="PPIase_dom_sf"/>
</dbReference>
<dbReference type="EMBL" id="CP157390">
    <property type="protein sequence ID" value="XBM47673.1"/>
    <property type="molecule type" value="Genomic_DNA"/>
</dbReference>
<accession>A0AAU7GC85</accession>
<organism evidence="2">
    <name type="scientific">Leifsonia sp. NPDC080035</name>
    <dbReference type="NCBI Taxonomy" id="3143936"/>
    <lineage>
        <taxon>Bacteria</taxon>
        <taxon>Bacillati</taxon>
        <taxon>Actinomycetota</taxon>
        <taxon>Actinomycetes</taxon>
        <taxon>Micrococcales</taxon>
        <taxon>Microbacteriaceae</taxon>
        <taxon>Leifsonia</taxon>
    </lineage>
</organism>
<keyword evidence="2" id="KW-0413">Isomerase</keyword>
<protein>
    <submittedName>
        <fullName evidence="2">Peptidylprolyl isomerase</fullName>
    </submittedName>
</protein>
<dbReference type="GO" id="GO:0003755">
    <property type="term" value="F:peptidyl-prolyl cis-trans isomerase activity"/>
    <property type="evidence" value="ECO:0007669"/>
    <property type="project" value="InterPro"/>
</dbReference>
<feature type="chain" id="PRO_5043335855" evidence="1">
    <location>
        <begin position="23"/>
        <end position="308"/>
    </location>
</feature>
<evidence type="ECO:0000256" key="1">
    <source>
        <dbReference type="SAM" id="SignalP"/>
    </source>
</evidence>
<dbReference type="RefSeq" id="WP_348787639.1">
    <property type="nucleotide sequence ID" value="NZ_CP157390.1"/>
</dbReference>
<name>A0AAU7GC85_9MICO</name>
<dbReference type="SUPFAM" id="SSF54534">
    <property type="entry name" value="FKBP-like"/>
    <property type="match status" value="1"/>
</dbReference>
<dbReference type="PROSITE" id="PS51257">
    <property type="entry name" value="PROKAR_LIPOPROTEIN"/>
    <property type="match status" value="1"/>
</dbReference>
<keyword evidence="1" id="KW-0732">Signal</keyword>
<sequence length="308" mass="30924">MRRVPALVVAAGIVAVALTGCSSDPNTDCSTALPSGQASDLVTATGKIGSEPKITVPTPVDTSTSQRTVLTTGRGAQVHTGQLVEVGFTAIDGSTGQVAQSGYGAQAAVIPLGTDSVPKALSKALQCTTVGSRVAVAIAPKDTGAQSAAGGPAQIYVFDVVGTSLSRADGAVRPAANGFPTVVLAPTGQPGVTLPSSGGAPTKVRSEVLKAGDGAEVKKTSIVTLQYTAVGWDSKQVTTTSWLNGGPGLVSMANGQLQISNQDQITALPQAMLGELVGQKVGSQLVIETPKDANFAPQAWVVDILGVR</sequence>
<dbReference type="Gene3D" id="3.10.50.40">
    <property type="match status" value="1"/>
</dbReference>
<evidence type="ECO:0000313" key="2">
    <source>
        <dbReference type="EMBL" id="XBM47673.1"/>
    </source>
</evidence>
<reference evidence="2" key="1">
    <citation type="submission" date="2024-05" db="EMBL/GenBank/DDBJ databases">
        <title>The Natural Products Discovery Center: Release of the First 8490 Sequenced Strains for Exploring Actinobacteria Biosynthetic Diversity.</title>
        <authorList>
            <person name="Kalkreuter E."/>
            <person name="Kautsar S.A."/>
            <person name="Yang D."/>
            <person name="Bader C.D."/>
            <person name="Teijaro C.N."/>
            <person name="Fluegel L."/>
            <person name="Davis C.M."/>
            <person name="Simpson J.R."/>
            <person name="Lauterbach L."/>
            <person name="Steele A.D."/>
            <person name="Gui C."/>
            <person name="Meng S."/>
            <person name="Li G."/>
            <person name="Viehrig K."/>
            <person name="Ye F."/>
            <person name="Su P."/>
            <person name="Kiefer A.F."/>
            <person name="Nichols A."/>
            <person name="Cepeda A.J."/>
            <person name="Yan W."/>
            <person name="Fan B."/>
            <person name="Jiang Y."/>
            <person name="Adhikari A."/>
            <person name="Zheng C.-J."/>
            <person name="Schuster L."/>
            <person name="Cowan T.M."/>
            <person name="Smanski M.J."/>
            <person name="Chevrette M.G."/>
            <person name="de Carvalho L.P.S."/>
            <person name="Shen B."/>
        </authorList>
    </citation>
    <scope>NUCLEOTIDE SEQUENCE</scope>
    <source>
        <strain evidence="2">NPDC080035</strain>
    </source>
</reference>
<gene>
    <name evidence="2" type="ORF">AAME72_16610</name>
</gene>